<sequence length="724" mass="77676">MQVAPQTRSWPAAPATPPPATLPYPTDAAKLPAEFRNLSHFVGWEWAWREGKWTKPPVNPHTGTHGDCSDPGTWGTFNDAVQAAQHRRLPGIGIELTDDMGIVGGDLDKCRDPQTGTIAPWAMAVVRRLNTYTQVSPTGTGLRFFLKGKLPGSRRRTGAIEVYSSGRYLTLTTERVPGVSARIEERQAELDAWYAEVFPAAPAASGPTSTAAPVSLDDAALLSRARSAKNGAAFAALWEGDTTAHGGDDSAADLALCSHLAFWTGRDMARIDSLFRRSGLYQDKWDGRRGVTTYGQQTIQKAIAGTTETYSGPSLPVDTSGTPDTEPAAAPAFGAFTRLSAASPGPSTDLADAIATVPALPTAALLTPEDVQAAAAARAVWLDPYITAASRLSPRTPRTLHEAAAITALNTAIARRAYVQAGARRLYPALLMMFVGRSTLFSKTGGLDVFKLLMREAGLLDLLLPASFTPQALLSDLALHVPTAVRDGSAQDQTRWLERHRHGAQRAIVRDELAGLLDDCNRDYNAGLLPLLLKLDGAPDDIDADMTVSRGLVEVREVCMSLLGATTPAALRSHAAKSYHWANGLFGRFNLIAPDGAPHYSFWSEDETALPTEVVAGIKRVYRAFSTPTAEFEYAEAGGDPEKGQDKPRIVGARQTGYAALQVRLTRDAWKAWKRYDAAMFSLTGRPEASERLDATYGRLPSAAIRVALALAAAEWALVGKDAG</sequence>
<dbReference type="Pfam" id="PF13148">
    <property type="entry name" value="DUF3987"/>
    <property type="match status" value="1"/>
</dbReference>
<accession>A0A6J4K1Q2</accession>
<name>A0A6J4K1Q2_9CHLR</name>
<evidence type="ECO:0000259" key="2">
    <source>
        <dbReference type="Pfam" id="PF22763"/>
    </source>
</evidence>
<reference evidence="3" key="1">
    <citation type="submission" date="2020-02" db="EMBL/GenBank/DDBJ databases">
        <authorList>
            <person name="Meier V. D."/>
        </authorList>
    </citation>
    <scope>NUCLEOTIDE SEQUENCE</scope>
    <source>
        <strain evidence="3">AVDCRST_MAG77</strain>
    </source>
</reference>
<feature type="domain" description="NrS-1 polymerase-like HBD" evidence="2">
    <location>
        <begin position="250"/>
        <end position="311"/>
    </location>
</feature>
<proteinExistence type="predicted"/>
<feature type="region of interest" description="Disordered" evidence="1">
    <location>
        <begin position="1"/>
        <end position="25"/>
    </location>
</feature>
<dbReference type="InterPro" id="IPR025048">
    <property type="entry name" value="DUF3987"/>
</dbReference>
<protein>
    <recommendedName>
        <fullName evidence="2">NrS-1 polymerase-like HBD domain-containing protein</fullName>
    </recommendedName>
</protein>
<evidence type="ECO:0000313" key="3">
    <source>
        <dbReference type="EMBL" id="CAA9293272.1"/>
    </source>
</evidence>
<dbReference type="EMBL" id="CADCTC010000259">
    <property type="protein sequence ID" value="CAA9293272.1"/>
    <property type="molecule type" value="Genomic_DNA"/>
</dbReference>
<evidence type="ECO:0000256" key="1">
    <source>
        <dbReference type="SAM" id="MobiDB-lite"/>
    </source>
</evidence>
<dbReference type="AlphaFoldDB" id="A0A6J4K1Q2"/>
<organism evidence="3">
    <name type="scientific">uncultured Chloroflexota bacterium</name>
    <dbReference type="NCBI Taxonomy" id="166587"/>
    <lineage>
        <taxon>Bacteria</taxon>
        <taxon>Bacillati</taxon>
        <taxon>Chloroflexota</taxon>
        <taxon>environmental samples</taxon>
    </lineage>
</organism>
<gene>
    <name evidence="3" type="ORF">AVDCRST_MAG77-4942</name>
</gene>
<dbReference type="InterPro" id="IPR054468">
    <property type="entry name" value="NrSPol-like_HBD"/>
</dbReference>
<dbReference type="Pfam" id="PF22763">
    <property type="entry name" value="NrS1-1_pol-like_HBD"/>
    <property type="match status" value="1"/>
</dbReference>